<keyword evidence="8 16" id="KW-0812">Transmembrane</keyword>
<keyword evidence="9 16" id="KW-1133">Transmembrane helix</keyword>
<keyword evidence="13" id="KW-1208">Phospholipid metabolism</keyword>
<dbReference type="PIRSF" id="PIRSF000847">
    <property type="entry name" value="Phos_ph_gly_syn"/>
    <property type="match status" value="1"/>
</dbReference>
<gene>
    <name evidence="17" type="ORF">ACFQ2X_09045</name>
</gene>
<evidence type="ECO:0000256" key="11">
    <source>
        <dbReference type="ARBA" id="ARBA00023136"/>
    </source>
</evidence>
<dbReference type="InterPro" id="IPR050324">
    <property type="entry name" value="CDP-alcohol_PTase-I"/>
</dbReference>
<feature type="transmembrane region" description="Helical" evidence="16">
    <location>
        <begin position="95"/>
        <end position="118"/>
    </location>
</feature>
<comment type="caution">
    <text evidence="17">The sequence shown here is derived from an EMBL/GenBank/DDBJ whole genome shotgun (WGS) entry which is preliminary data.</text>
</comment>
<dbReference type="GO" id="GO:0016740">
    <property type="term" value="F:transferase activity"/>
    <property type="evidence" value="ECO:0007669"/>
    <property type="project" value="UniProtKB-KW"/>
</dbReference>
<feature type="transmembrane region" description="Helical" evidence="16">
    <location>
        <begin position="12"/>
        <end position="32"/>
    </location>
</feature>
<comment type="similarity">
    <text evidence="3 15">Belongs to the CDP-alcohol phosphatidyltransferase class-I family.</text>
</comment>
<dbReference type="InterPro" id="IPR000462">
    <property type="entry name" value="CDP-OH_P_trans"/>
</dbReference>
<dbReference type="EMBL" id="JBHTLR010000008">
    <property type="protein sequence ID" value="MFD1216743.1"/>
    <property type="molecule type" value="Genomic_DNA"/>
</dbReference>
<evidence type="ECO:0000256" key="6">
    <source>
        <dbReference type="ARBA" id="ARBA00022516"/>
    </source>
</evidence>
<proteinExistence type="inferred from homology"/>
<dbReference type="InterPro" id="IPR048254">
    <property type="entry name" value="CDP_ALCOHOL_P_TRANSF_CS"/>
</dbReference>
<evidence type="ECO:0000256" key="8">
    <source>
        <dbReference type="ARBA" id="ARBA00022692"/>
    </source>
</evidence>
<dbReference type="PROSITE" id="PS00379">
    <property type="entry name" value="CDP_ALCOHOL_P_TRANSF"/>
    <property type="match status" value="1"/>
</dbReference>
<sequence>MSQASASRWRQIPNALSFLRLLLIPPIVYLSLHQYDGLALSLYIVVALSDYADGWLARRYHWQSRFGMILDPLADRIFVLSMIPLLWYLDTLGLLYGIVLGVRCLLQASVVPVVLLWLKRPFGIRAMWLQLFASVTAYIVLGLGFADEARYLWLPSTSGARFIFERTVGAMTFIGLLLEVAVLIRFAPRYLHVLQKRKNTFE</sequence>
<keyword evidence="11 16" id="KW-0472">Membrane</keyword>
<evidence type="ECO:0000256" key="14">
    <source>
        <dbReference type="ARBA" id="ARBA00048586"/>
    </source>
</evidence>
<evidence type="ECO:0000256" key="1">
    <source>
        <dbReference type="ARBA" id="ARBA00004141"/>
    </source>
</evidence>
<feature type="transmembrane region" description="Helical" evidence="16">
    <location>
        <begin position="127"/>
        <end position="146"/>
    </location>
</feature>
<reference evidence="18" key="1">
    <citation type="journal article" date="2019" name="Int. J. Syst. Evol. Microbiol.">
        <title>The Global Catalogue of Microorganisms (GCM) 10K type strain sequencing project: providing services to taxonomists for standard genome sequencing and annotation.</title>
        <authorList>
            <consortium name="The Broad Institute Genomics Platform"/>
            <consortium name="The Broad Institute Genome Sequencing Center for Infectious Disease"/>
            <person name="Wu L."/>
            <person name="Ma J."/>
        </authorList>
    </citation>
    <scope>NUCLEOTIDE SEQUENCE [LARGE SCALE GENOMIC DNA]</scope>
    <source>
        <strain evidence="18">CCUG 54356</strain>
    </source>
</reference>
<evidence type="ECO:0000256" key="5">
    <source>
        <dbReference type="ARBA" id="ARBA00014944"/>
    </source>
</evidence>
<comment type="subcellular location">
    <subcellularLocation>
        <location evidence="1">Membrane</location>
        <topology evidence="1">Multi-pass membrane protein</topology>
    </subcellularLocation>
</comment>
<dbReference type="PANTHER" id="PTHR14269">
    <property type="entry name" value="CDP-DIACYLGLYCEROL--GLYCEROL-3-PHOSPHATE 3-PHOSPHATIDYLTRANSFERASE-RELATED"/>
    <property type="match status" value="1"/>
</dbReference>
<keyword evidence="12" id="KW-0594">Phospholipid biosynthesis</keyword>
<evidence type="ECO:0000256" key="4">
    <source>
        <dbReference type="ARBA" id="ARBA00013170"/>
    </source>
</evidence>
<dbReference type="RefSeq" id="WP_230436839.1">
    <property type="nucleotide sequence ID" value="NZ_CP087715.1"/>
</dbReference>
<keyword evidence="7 15" id="KW-0808">Transferase</keyword>
<evidence type="ECO:0000256" key="9">
    <source>
        <dbReference type="ARBA" id="ARBA00022989"/>
    </source>
</evidence>
<evidence type="ECO:0000256" key="12">
    <source>
        <dbReference type="ARBA" id="ARBA00023209"/>
    </source>
</evidence>
<dbReference type="EC" id="2.7.8.5" evidence="4"/>
<keyword evidence="6" id="KW-0444">Lipid biosynthesis</keyword>
<accession>A0ABW3U778</accession>
<protein>
    <recommendedName>
        <fullName evidence="5">CDP-diacylglycerol--glycerol-3-phosphate 3-phosphatidyltransferase</fullName>
        <ecNumber evidence="4">2.7.8.5</ecNumber>
    </recommendedName>
</protein>
<keyword evidence="10" id="KW-0443">Lipid metabolism</keyword>
<evidence type="ECO:0000313" key="17">
    <source>
        <dbReference type="EMBL" id="MFD1216743.1"/>
    </source>
</evidence>
<evidence type="ECO:0000256" key="2">
    <source>
        <dbReference type="ARBA" id="ARBA00005042"/>
    </source>
</evidence>
<keyword evidence="18" id="KW-1185">Reference proteome</keyword>
<comment type="pathway">
    <text evidence="2">Phospholipid metabolism; phosphatidylglycerol biosynthesis; phosphatidylglycerol from CDP-diacylglycerol: step 1/2.</text>
</comment>
<evidence type="ECO:0000313" key="18">
    <source>
        <dbReference type="Proteomes" id="UP001597264"/>
    </source>
</evidence>
<dbReference type="Pfam" id="PF01066">
    <property type="entry name" value="CDP-OH_P_transf"/>
    <property type="match status" value="1"/>
</dbReference>
<evidence type="ECO:0000256" key="3">
    <source>
        <dbReference type="ARBA" id="ARBA00010441"/>
    </source>
</evidence>
<comment type="catalytic activity">
    <reaction evidence="14">
        <text>a CDP-1,2-diacyl-sn-glycerol + sn-glycerol 3-phosphate = a 1,2-diacyl-sn-glycero-3-phospho-(1'-sn-glycero-3'-phosphate) + CMP + H(+)</text>
        <dbReference type="Rhea" id="RHEA:12593"/>
        <dbReference type="ChEBI" id="CHEBI:15378"/>
        <dbReference type="ChEBI" id="CHEBI:57597"/>
        <dbReference type="ChEBI" id="CHEBI:58332"/>
        <dbReference type="ChEBI" id="CHEBI:60110"/>
        <dbReference type="ChEBI" id="CHEBI:60377"/>
        <dbReference type="EC" id="2.7.8.5"/>
    </reaction>
</comment>
<evidence type="ECO:0000256" key="16">
    <source>
        <dbReference type="SAM" id="Phobius"/>
    </source>
</evidence>
<evidence type="ECO:0000256" key="15">
    <source>
        <dbReference type="RuleBase" id="RU003750"/>
    </source>
</evidence>
<dbReference type="Gene3D" id="1.20.120.1760">
    <property type="match status" value="1"/>
</dbReference>
<evidence type="ECO:0000256" key="13">
    <source>
        <dbReference type="ARBA" id="ARBA00023264"/>
    </source>
</evidence>
<dbReference type="InterPro" id="IPR004570">
    <property type="entry name" value="Phosphatidylglycerol_P_synth"/>
</dbReference>
<organism evidence="17 18">
    <name type="scientific">Microbulbifer celer</name>
    <dbReference type="NCBI Taxonomy" id="435905"/>
    <lineage>
        <taxon>Bacteria</taxon>
        <taxon>Pseudomonadati</taxon>
        <taxon>Pseudomonadota</taxon>
        <taxon>Gammaproteobacteria</taxon>
        <taxon>Cellvibrionales</taxon>
        <taxon>Microbulbiferaceae</taxon>
        <taxon>Microbulbifer</taxon>
    </lineage>
</organism>
<dbReference type="InterPro" id="IPR043130">
    <property type="entry name" value="CDP-OH_PTrfase_TM_dom"/>
</dbReference>
<dbReference type="Proteomes" id="UP001597264">
    <property type="component" value="Unassembled WGS sequence"/>
</dbReference>
<feature type="transmembrane region" description="Helical" evidence="16">
    <location>
        <begin position="166"/>
        <end position="187"/>
    </location>
</feature>
<evidence type="ECO:0000256" key="10">
    <source>
        <dbReference type="ARBA" id="ARBA00023098"/>
    </source>
</evidence>
<dbReference type="PANTHER" id="PTHR14269:SF11">
    <property type="entry name" value="CDP-DIACYLGLYCEROL--GLYCEROL-3-PHOSPHATE 3-PHOSPHATIDYLTRANSFERASE"/>
    <property type="match status" value="1"/>
</dbReference>
<name>A0ABW3U778_9GAMM</name>
<evidence type="ECO:0000256" key="7">
    <source>
        <dbReference type="ARBA" id="ARBA00022679"/>
    </source>
</evidence>